<dbReference type="AlphaFoldDB" id="A0A542YNY1"/>
<evidence type="ECO:0000313" key="5">
    <source>
        <dbReference type="Proteomes" id="UP000319516"/>
    </source>
</evidence>
<evidence type="ECO:0000259" key="3">
    <source>
        <dbReference type="SMART" id="SM00014"/>
    </source>
</evidence>
<reference evidence="4 5" key="1">
    <citation type="submission" date="2019-06" db="EMBL/GenBank/DDBJ databases">
        <title>Sequencing the genomes of 1000 actinobacteria strains.</title>
        <authorList>
            <person name="Klenk H.-P."/>
        </authorList>
    </citation>
    <scope>NUCLEOTIDE SEQUENCE [LARGE SCALE GENOMIC DNA]</scope>
    <source>
        <strain evidence="4 5">DSM 12335</strain>
    </source>
</reference>
<dbReference type="InterPro" id="IPR000326">
    <property type="entry name" value="PAP2/HPO"/>
</dbReference>
<dbReference type="PANTHER" id="PTHR14969:SF13">
    <property type="entry name" value="AT30094P"/>
    <property type="match status" value="1"/>
</dbReference>
<dbReference type="PANTHER" id="PTHR14969">
    <property type="entry name" value="SPHINGOSINE-1-PHOSPHATE PHOSPHOHYDROLASE"/>
    <property type="match status" value="1"/>
</dbReference>
<gene>
    <name evidence="4" type="ORF">FB467_0848</name>
</gene>
<sequence length="252" mass="26716">MGPLQGLDITLNRSYPDPPLPGWGFFSKEVLDRVAGQAVAVPVLATVAGVLAWRRRSWRPLAFAALAEACVMGLVGVAKLVTARRIPHSTVEDFFAGGFLEFGRHGISFPSGHAAEAVGLYGAVVLLLCRHASPSPRTVRWLWIGVGVITTATALNSLHLGYHWATDLLGGVAAGALALRVAERLSHRWPVPAPTWWLASSPVTVRTAVAAWYDTARRPLIGLVESEGDEVGPALGPAEPQHGPVRAGAPGR</sequence>
<keyword evidence="2" id="KW-0472">Membrane</keyword>
<evidence type="ECO:0000256" key="2">
    <source>
        <dbReference type="SAM" id="Phobius"/>
    </source>
</evidence>
<keyword evidence="2" id="KW-1133">Transmembrane helix</keyword>
<proteinExistence type="predicted"/>
<dbReference type="Proteomes" id="UP000319516">
    <property type="component" value="Unassembled WGS sequence"/>
</dbReference>
<dbReference type="SMART" id="SM00014">
    <property type="entry name" value="acidPPc"/>
    <property type="match status" value="1"/>
</dbReference>
<dbReference type="RefSeq" id="WP_141783975.1">
    <property type="nucleotide sequence ID" value="NZ_BAAAIK010000003.1"/>
</dbReference>
<accession>A0A542YNY1</accession>
<organism evidence="4 5">
    <name type="scientific">Ornithinicoccus hortensis</name>
    <dbReference type="NCBI Taxonomy" id="82346"/>
    <lineage>
        <taxon>Bacteria</taxon>
        <taxon>Bacillati</taxon>
        <taxon>Actinomycetota</taxon>
        <taxon>Actinomycetes</taxon>
        <taxon>Micrococcales</taxon>
        <taxon>Intrasporangiaceae</taxon>
        <taxon>Ornithinicoccus</taxon>
    </lineage>
</organism>
<comment type="caution">
    <text evidence="4">The sequence shown here is derived from an EMBL/GenBank/DDBJ whole genome shotgun (WGS) entry which is preliminary data.</text>
</comment>
<evidence type="ECO:0000313" key="4">
    <source>
        <dbReference type="EMBL" id="TQL49757.1"/>
    </source>
</evidence>
<dbReference type="InterPro" id="IPR036938">
    <property type="entry name" value="PAP2/HPO_sf"/>
</dbReference>
<name>A0A542YNY1_9MICO</name>
<dbReference type="OrthoDB" id="5289372at2"/>
<dbReference type="EMBL" id="VFOP01000001">
    <property type="protein sequence ID" value="TQL49757.1"/>
    <property type="molecule type" value="Genomic_DNA"/>
</dbReference>
<dbReference type="Pfam" id="PF01569">
    <property type="entry name" value="PAP2"/>
    <property type="match status" value="1"/>
</dbReference>
<feature type="transmembrane region" description="Helical" evidence="2">
    <location>
        <begin position="60"/>
        <end position="81"/>
    </location>
</feature>
<feature type="transmembrane region" description="Helical" evidence="2">
    <location>
        <begin position="107"/>
        <end position="129"/>
    </location>
</feature>
<keyword evidence="2" id="KW-0812">Transmembrane</keyword>
<keyword evidence="5" id="KW-1185">Reference proteome</keyword>
<evidence type="ECO:0000256" key="1">
    <source>
        <dbReference type="SAM" id="MobiDB-lite"/>
    </source>
</evidence>
<dbReference type="Gene3D" id="1.20.144.10">
    <property type="entry name" value="Phosphatidic acid phosphatase type 2/haloperoxidase"/>
    <property type="match status" value="1"/>
</dbReference>
<feature type="region of interest" description="Disordered" evidence="1">
    <location>
        <begin position="231"/>
        <end position="252"/>
    </location>
</feature>
<feature type="domain" description="Phosphatidic acid phosphatase type 2/haloperoxidase" evidence="3">
    <location>
        <begin position="61"/>
        <end position="183"/>
    </location>
</feature>
<protein>
    <submittedName>
        <fullName evidence="4">PAP2 superfamily protein</fullName>
    </submittedName>
</protein>
<feature type="transmembrane region" description="Helical" evidence="2">
    <location>
        <begin position="34"/>
        <end position="53"/>
    </location>
</feature>
<feature type="transmembrane region" description="Helical" evidence="2">
    <location>
        <begin position="141"/>
        <end position="158"/>
    </location>
</feature>
<dbReference type="SUPFAM" id="SSF48317">
    <property type="entry name" value="Acid phosphatase/Vanadium-dependent haloperoxidase"/>
    <property type="match status" value="1"/>
</dbReference>